<proteinExistence type="predicted"/>
<keyword evidence="1" id="KW-0430">Lectin</keyword>
<dbReference type="PANTHER" id="PTHR22803">
    <property type="entry name" value="MANNOSE, PHOSPHOLIPASE, LECTIN RECEPTOR RELATED"/>
    <property type="match status" value="1"/>
</dbReference>
<dbReference type="PROSITE" id="PS50041">
    <property type="entry name" value="C_TYPE_LECTIN_2"/>
    <property type="match status" value="1"/>
</dbReference>
<dbReference type="InterPro" id="IPR001304">
    <property type="entry name" value="C-type_lectin-like"/>
</dbReference>
<dbReference type="InterPro" id="IPR050111">
    <property type="entry name" value="C-type_lectin/snaclec_domain"/>
</dbReference>
<evidence type="ECO:0000259" key="2">
    <source>
        <dbReference type="PROSITE" id="PS50041"/>
    </source>
</evidence>
<name>A0A0E9XV27_ANGAN</name>
<dbReference type="Pfam" id="PF00059">
    <property type="entry name" value="Lectin_C"/>
    <property type="match status" value="1"/>
</dbReference>
<dbReference type="Gene3D" id="3.10.100.10">
    <property type="entry name" value="Mannose-Binding Protein A, subunit A"/>
    <property type="match status" value="1"/>
</dbReference>
<dbReference type="SMART" id="SM00034">
    <property type="entry name" value="CLECT"/>
    <property type="match status" value="1"/>
</dbReference>
<sequence length="129" mass="14625">MDGCACLTGWRLHQGKCYFFSTEKMHWSQSQEYCTSKGAHLVIINNQQEQNFVSSRINETHWIGLSDQDTEGQWVWVDGTPLDRSGTQYWWETEPDNWMGAGDPSGEDCASLGDQTETLITGSTLLVEK</sequence>
<feature type="domain" description="C-type lectin" evidence="2">
    <location>
        <begin position="13"/>
        <end position="112"/>
    </location>
</feature>
<dbReference type="SUPFAM" id="SSF56436">
    <property type="entry name" value="C-type lectin-like"/>
    <property type="match status" value="1"/>
</dbReference>
<reference evidence="3" key="2">
    <citation type="journal article" date="2015" name="Fish Shellfish Immunol.">
        <title>Early steps in the European eel (Anguilla anguilla)-Vibrio vulnificus interaction in the gills: Role of the RtxA13 toxin.</title>
        <authorList>
            <person name="Callol A."/>
            <person name="Pajuelo D."/>
            <person name="Ebbesson L."/>
            <person name="Teles M."/>
            <person name="MacKenzie S."/>
            <person name="Amaro C."/>
        </authorList>
    </citation>
    <scope>NUCLEOTIDE SEQUENCE</scope>
</reference>
<organism evidence="3">
    <name type="scientific">Anguilla anguilla</name>
    <name type="common">European freshwater eel</name>
    <name type="synonym">Muraena anguilla</name>
    <dbReference type="NCBI Taxonomy" id="7936"/>
    <lineage>
        <taxon>Eukaryota</taxon>
        <taxon>Metazoa</taxon>
        <taxon>Chordata</taxon>
        <taxon>Craniata</taxon>
        <taxon>Vertebrata</taxon>
        <taxon>Euteleostomi</taxon>
        <taxon>Actinopterygii</taxon>
        <taxon>Neopterygii</taxon>
        <taxon>Teleostei</taxon>
        <taxon>Anguilliformes</taxon>
        <taxon>Anguillidae</taxon>
        <taxon>Anguilla</taxon>
    </lineage>
</organism>
<evidence type="ECO:0000256" key="1">
    <source>
        <dbReference type="ARBA" id="ARBA00022734"/>
    </source>
</evidence>
<dbReference type="InterPro" id="IPR016186">
    <property type="entry name" value="C-type_lectin-like/link_sf"/>
</dbReference>
<reference evidence="3" key="1">
    <citation type="submission" date="2014-11" db="EMBL/GenBank/DDBJ databases">
        <authorList>
            <person name="Amaro Gonzalez C."/>
        </authorList>
    </citation>
    <scope>NUCLEOTIDE SEQUENCE</scope>
</reference>
<accession>A0A0E9XV27</accession>
<dbReference type="EMBL" id="GBXM01001990">
    <property type="protein sequence ID" value="JAI06588.1"/>
    <property type="molecule type" value="Transcribed_RNA"/>
</dbReference>
<dbReference type="InterPro" id="IPR016187">
    <property type="entry name" value="CTDL_fold"/>
</dbReference>
<dbReference type="CDD" id="cd03590">
    <property type="entry name" value="CLECT_DC-SIGN_like"/>
    <property type="match status" value="1"/>
</dbReference>
<dbReference type="AlphaFoldDB" id="A0A0E9XV27"/>
<protein>
    <recommendedName>
        <fullName evidence="2">C-type lectin domain-containing protein</fullName>
    </recommendedName>
</protein>
<dbReference type="InterPro" id="IPR033989">
    <property type="entry name" value="CD209-like_CTLD"/>
</dbReference>
<evidence type="ECO:0000313" key="3">
    <source>
        <dbReference type="EMBL" id="JAI06588.1"/>
    </source>
</evidence>
<dbReference type="GO" id="GO:0030246">
    <property type="term" value="F:carbohydrate binding"/>
    <property type="evidence" value="ECO:0007669"/>
    <property type="project" value="UniProtKB-KW"/>
</dbReference>